<dbReference type="OrthoDB" id="8735006at2"/>
<sequence>MFGYYLQLALRSFGRNKVLTSLMVLTIAVGIGATMTTLALYFVLSGDPIPHKSARLFYPQLEPRNLGKDATLDKDPLTQLSRYDAEELLRQKRGDRQALMSGGSLTLQPGGNIAQPFRASARYTSADFFPMFDVPLLSGNAWSKKEDDERARVAVIHRTLASRLFGTEEAVGRELRLPQGTFRVIGVSADWKPAPRFYDLSNQRYGSIEQVFLPFSTSRDLRLDTQGSMNCWGISDDEAEGNRGLNAPCAWLQYWVELDSPQKATEYLKYLADYSDAQRANGRFERPTNVRLHDVMGWLDFNRIVPNDVRLQMWLAFGFLLVCMINTVSLLLAKFLRRSGEIGVRRSLGASRRDIFKQCLVEAGTIGLLGGILGLGFAAIGLWLIRQQPDEYARLAHMDLTTLWLTFALALLVSVLAGLLPAWRAMRIPPALQLKSQ</sequence>
<reference evidence="9 10" key="1">
    <citation type="submission" date="2015-05" db="EMBL/GenBank/DDBJ databases">
        <title>Genome sequencing and analysis of members of genus Stenotrophomonas.</title>
        <authorList>
            <person name="Patil P.P."/>
            <person name="Midha S."/>
            <person name="Patil P.B."/>
        </authorList>
    </citation>
    <scope>NUCLEOTIDE SEQUENCE [LARGE SCALE GENOMIC DNA]</scope>
    <source>
        <strain evidence="9 10">DSM 18929</strain>
    </source>
</reference>
<evidence type="ECO:0000256" key="6">
    <source>
        <dbReference type="SAM" id="Phobius"/>
    </source>
</evidence>
<dbReference type="RefSeq" id="WP_057631658.1">
    <property type="nucleotide sequence ID" value="NZ_LDJI01000003.1"/>
</dbReference>
<evidence type="ECO:0000259" key="7">
    <source>
        <dbReference type="Pfam" id="PF02687"/>
    </source>
</evidence>
<evidence type="ECO:0000313" key="10">
    <source>
        <dbReference type="Proteomes" id="UP000050864"/>
    </source>
</evidence>
<dbReference type="InterPro" id="IPR050250">
    <property type="entry name" value="Macrolide_Exporter_MacB"/>
</dbReference>
<evidence type="ECO:0000313" key="9">
    <source>
        <dbReference type="EMBL" id="KRG66199.1"/>
    </source>
</evidence>
<evidence type="ECO:0000259" key="8">
    <source>
        <dbReference type="Pfam" id="PF12704"/>
    </source>
</evidence>
<dbReference type="Proteomes" id="UP000050864">
    <property type="component" value="Unassembled WGS sequence"/>
</dbReference>
<evidence type="ECO:0000256" key="2">
    <source>
        <dbReference type="ARBA" id="ARBA00022475"/>
    </source>
</evidence>
<feature type="transmembrane region" description="Helical" evidence="6">
    <location>
        <begin position="313"/>
        <end position="336"/>
    </location>
</feature>
<keyword evidence="9" id="KW-0547">Nucleotide-binding</keyword>
<dbReference type="EMBL" id="LDJI01000003">
    <property type="protein sequence ID" value="KRG66199.1"/>
    <property type="molecule type" value="Genomic_DNA"/>
</dbReference>
<feature type="transmembrane region" description="Helical" evidence="6">
    <location>
        <begin position="403"/>
        <end position="423"/>
    </location>
</feature>
<dbReference type="AlphaFoldDB" id="A0A0R0CK57"/>
<gene>
    <name evidence="9" type="ORF">ABB26_00715</name>
</gene>
<comment type="subcellular location">
    <subcellularLocation>
        <location evidence="1">Cell membrane</location>
        <topology evidence="1">Multi-pass membrane protein</topology>
    </subcellularLocation>
</comment>
<dbReference type="PATRIC" id="fig|405444.3.peg.2272"/>
<keyword evidence="5 6" id="KW-0472">Membrane</keyword>
<dbReference type="STRING" id="405444.ABB26_00715"/>
<organism evidence="9 10">
    <name type="scientific">Stenotrophomonas humi</name>
    <dbReference type="NCBI Taxonomy" id="405444"/>
    <lineage>
        <taxon>Bacteria</taxon>
        <taxon>Pseudomonadati</taxon>
        <taxon>Pseudomonadota</taxon>
        <taxon>Gammaproteobacteria</taxon>
        <taxon>Lysobacterales</taxon>
        <taxon>Lysobacteraceae</taxon>
        <taxon>Stenotrophomonas</taxon>
    </lineage>
</organism>
<feature type="transmembrane region" description="Helical" evidence="6">
    <location>
        <begin position="21"/>
        <end position="44"/>
    </location>
</feature>
<dbReference type="GO" id="GO:0005886">
    <property type="term" value="C:plasma membrane"/>
    <property type="evidence" value="ECO:0007669"/>
    <property type="project" value="UniProtKB-SubCell"/>
</dbReference>
<accession>A0A0R0CK57</accession>
<keyword evidence="2" id="KW-1003">Cell membrane</keyword>
<dbReference type="InterPro" id="IPR025857">
    <property type="entry name" value="MacB_PCD"/>
</dbReference>
<feature type="domain" description="ABC3 transporter permease C-terminal" evidence="7">
    <location>
        <begin position="315"/>
        <end position="430"/>
    </location>
</feature>
<keyword evidence="4 6" id="KW-1133">Transmembrane helix</keyword>
<comment type="caution">
    <text evidence="9">The sequence shown here is derived from an EMBL/GenBank/DDBJ whole genome shotgun (WGS) entry which is preliminary data.</text>
</comment>
<keyword evidence="3 6" id="KW-0812">Transmembrane</keyword>
<name>A0A0R0CK57_9GAMM</name>
<dbReference type="Pfam" id="PF02687">
    <property type="entry name" value="FtsX"/>
    <property type="match status" value="1"/>
</dbReference>
<feature type="domain" description="MacB-like periplasmic core" evidence="8">
    <location>
        <begin position="20"/>
        <end position="222"/>
    </location>
</feature>
<feature type="transmembrane region" description="Helical" evidence="6">
    <location>
        <begin position="360"/>
        <end position="383"/>
    </location>
</feature>
<dbReference type="GO" id="GO:0005524">
    <property type="term" value="F:ATP binding"/>
    <property type="evidence" value="ECO:0007669"/>
    <property type="project" value="UniProtKB-KW"/>
</dbReference>
<evidence type="ECO:0000256" key="4">
    <source>
        <dbReference type="ARBA" id="ARBA00022989"/>
    </source>
</evidence>
<dbReference type="PANTHER" id="PTHR30572">
    <property type="entry name" value="MEMBRANE COMPONENT OF TRANSPORTER-RELATED"/>
    <property type="match status" value="1"/>
</dbReference>
<keyword evidence="9" id="KW-0067">ATP-binding</keyword>
<protein>
    <submittedName>
        <fullName evidence="9">ABC transporter ATP-binding protein</fullName>
    </submittedName>
</protein>
<evidence type="ECO:0000256" key="5">
    <source>
        <dbReference type="ARBA" id="ARBA00023136"/>
    </source>
</evidence>
<keyword evidence="10" id="KW-1185">Reference proteome</keyword>
<dbReference type="Pfam" id="PF12704">
    <property type="entry name" value="MacB_PCD"/>
    <property type="match status" value="1"/>
</dbReference>
<evidence type="ECO:0000256" key="1">
    <source>
        <dbReference type="ARBA" id="ARBA00004651"/>
    </source>
</evidence>
<dbReference type="GO" id="GO:0022857">
    <property type="term" value="F:transmembrane transporter activity"/>
    <property type="evidence" value="ECO:0007669"/>
    <property type="project" value="TreeGrafter"/>
</dbReference>
<dbReference type="InterPro" id="IPR003838">
    <property type="entry name" value="ABC3_permease_C"/>
</dbReference>
<evidence type="ECO:0000256" key="3">
    <source>
        <dbReference type="ARBA" id="ARBA00022692"/>
    </source>
</evidence>
<proteinExistence type="predicted"/>
<dbReference type="PANTHER" id="PTHR30572:SF18">
    <property type="entry name" value="ABC-TYPE MACROLIDE FAMILY EXPORT SYSTEM PERMEASE COMPONENT 2"/>
    <property type="match status" value="1"/>
</dbReference>